<sequence>MDAVPSHTGIAVVGAGLMGTATARALARRGHAVALFDRHAPGHRHGSSHGSARVVRRAYADTRHVRLTGRAMDLWRAAEDESGATLLRMTGGVDHGNADVGAIATALDTEGVPYESLTPAEAESRWPGARFEGRVLFHPEAGTVDPDAAMAAFTGLARRAGCTFHPDTPVLGISIGDEHAVLTLPSGTVHADRVVVAAGAWASALLDGVVPLPRLTVTQQQVFHFPRRALAADAPTVIHHRDPLTYSLAGGRDGGPGDGRKIAEFLDPLGGPVTPDSRSGAVDPRARERLTGYVREWFPGLEPEPFNEATCLYTSTDDEEFILDRKGPVVVCSPCSGHGAKYAPQIGELTAGLADDSAEDSSAPDPAFALSARRG</sequence>
<keyword evidence="4" id="KW-0560">Oxidoreductase</keyword>
<evidence type="ECO:0000259" key="6">
    <source>
        <dbReference type="Pfam" id="PF01266"/>
    </source>
</evidence>
<evidence type="ECO:0000256" key="4">
    <source>
        <dbReference type="ARBA" id="ARBA00023002"/>
    </source>
</evidence>
<dbReference type="SUPFAM" id="SSF51905">
    <property type="entry name" value="FAD/NAD(P)-binding domain"/>
    <property type="match status" value="1"/>
</dbReference>
<dbReference type="Pfam" id="PF01266">
    <property type="entry name" value="DAO"/>
    <property type="match status" value="1"/>
</dbReference>
<keyword evidence="2" id="KW-0285">Flavoprotein</keyword>
<accession>A0ABT4TFE3</accession>
<keyword evidence="3" id="KW-0274">FAD</keyword>
<dbReference type="PANTHER" id="PTHR10961">
    <property type="entry name" value="PEROXISOMAL SARCOSINE OXIDASE"/>
    <property type="match status" value="1"/>
</dbReference>
<keyword evidence="8" id="KW-1185">Reference proteome</keyword>
<dbReference type="EMBL" id="JAQFWP010000003">
    <property type="protein sequence ID" value="MDA2803423.1"/>
    <property type="molecule type" value="Genomic_DNA"/>
</dbReference>
<protein>
    <submittedName>
        <fullName evidence="7">FAD-dependent oxidoreductase</fullName>
    </submittedName>
</protein>
<feature type="region of interest" description="Disordered" evidence="5">
    <location>
        <begin position="354"/>
        <end position="375"/>
    </location>
</feature>
<evidence type="ECO:0000256" key="3">
    <source>
        <dbReference type="ARBA" id="ARBA00022827"/>
    </source>
</evidence>
<comment type="caution">
    <text evidence="7">The sequence shown here is derived from an EMBL/GenBank/DDBJ whole genome shotgun (WGS) entry which is preliminary data.</text>
</comment>
<reference evidence="7" key="1">
    <citation type="submission" date="2023-01" db="EMBL/GenBank/DDBJ databases">
        <title>Draft genome sequence of Nocardiopsis sp. LSu2-4 isolated from halophytes.</title>
        <authorList>
            <person name="Duangmal K."/>
            <person name="Chantavorakit T."/>
        </authorList>
    </citation>
    <scope>NUCLEOTIDE SEQUENCE</scope>
    <source>
        <strain evidence="7">LSu2-4</strain>
    </source>
</reference>
<feature type="domain" description="FAD dependent oxidoreductase" evidence="6">
    <location>
        <begin position="10"/>
        <end position="352"/>
    </location>
</feature>
<dbReference type="Proteomes" id="UP001165685">
    <property type="component" value="Unassembled WGS sequence"/>
</dbReference>
<evidence type="ECO:0000256" key="5">
    <source>
        <dbReference type="SAM" id="MobiDB-lite"/>
    </source>
</evidence>
<dbReference type="PANTHER" id="PTHR10961:SF7">
    <property type="entry name" value="FAD DEPENDENT OXIDOREDUCTASE DOMAIN-CONTAINING PROTEIN"/>
    <property type="match status" value="1"/>
</dbReference>
<dbReference type="InterPro" id="IPR036188">
    <property type="entry name" value="FAD/NAD-bd_sf"/>
</dbReference>
<evidence type="ECO:0000256" key="2">
    <source>
        <dbReference type="ARBA" id="ARBA00022630"/>
    </source>
</evidence>
<dbReference type="Gene3D" id="3.30.9.10">
    <property type="entry name" value="D-Amino Acid Oxidase, subunit A, domain 2"/>
    <property type="match status" value="1"/>
</dbReference>
<evidence type="ECO:0000313" key="8">
    <source>
        <dbReference type="Proteomes" id="UP001165685"/>
    </source>
</evidence>
<dbReference type="InterPro" id="IPR045170">
    <property type="entry name" value="MTOX"/>
</dbReference>
<proteinExistence type="predicted"/>
<gene>
    <name evidence="7" type="ORF">O4U47_02765</name>
</gene>
<organism evidence="7 8">
    <name type="scientific">Nocardiopsis suaedae</name>
    <dbReference type="NCBI Taxonomy" id="3018444"/>
    <lineage>
        <taxon>Bacteria</taxon>
        <taxon>Bacillati</taxon>
        <taxon>Actinomycetota</taxon>
        <taxon>Actinomycetes</taxon>
        <taxon>Streptosporangiales</taxon>
        <taxon>Nocardiopsidaceae</taxon>
        <taxon>Nocardiopsis</taxon>
    </lineage>
</organism>
<comment type="cofactor">
    <cofactor evidence="1">
        <name>FAD</name>
        <dbReference type="ChEBI" id="CHEBI:57692"/>
    </cofactor>
</comment>
<name>A0ABT4TFE3_9ACTN</name>
<evidence type="ECO:0000256" key="1">
    <source>
        <dbReference type="ARBA" id="ARBA00001974"/>
    </source>
</evidence>
<dbReference type="Gene3D" id="3.50.50.60">
    <property type="entry name" value="FAD/NAD(P)-binding domain"/>
    <property type="match status" value="1"/>
</dbReference>
<dbReference type="InterPro" id="IPR006076">
    <property type="entry name" value="FAD-dep_OxRdtase"/>
</dbReference>
<dbReference type="RefSeq" id="WP_270675884.1">
    <property type="nucleotide sequence ID" value="NZ_JAQFWP010000003.1"/>
</dbReference>
<evidence type="ECO:0000313" key="7">
    <source>
        <dbReference type="EMBL" id="MDA2803423.1"/>
    </source>
</evidence>